<dbReference type="Pfam" id="PF19035">
    <property type="entry name" value="TSP1_CCN"/>
    <property type="match status" value="1"/>
</dbReference>
<dbReference type="GO" id="GO:0008201">
    <property type="term" value="F:heparin binding"/>
    <property type="evidence" value="ECO:0007669"/>
    <property type="project" value="TreeGrafter"/>
</dbReference>
<dbReference type="EMBL" id="JAXCGZ010017557">
    <property type="protein sequence ID" value="KAK7067953.1"/>
    <property type="molecule type" value="Genomic_DNA"/>
</dbReference>
<dbReference type="AlphaFoldDB" id="A0AAN8WT49"/>
<dbReference type="PANTHER" id="PTHR11348:SF17">
    <property type="entry name" value="CCN"/>
    <property type="match status" value="1"/>
</dbReference>
<evidence type="ECO:0000313" key="3">
    <source>
        <dbReference type="EMBL" id="KAK7067953.1"/>
    </source>
</evidence>
<dbReference type="InterPro" id="IPR050941">
    <property type="entry name" value="CCN"/>
</dbReference>
<dbReference type="GO" id="GO:0007155">
    <property type="term" value="P:cell adhesion"/>
    <property type="evidence" value="ECO:0007669"/>
    <property type="project" value="TreeGrafter"/>
</dbReference>
<feature type="domain" description="CCN TSP1" evidence="2">
    <location>
        <begin position="7"/>
        <end position="51"/>
    </location>
</feature>
<evidence type="ECO:0000256" key="1">
    <source>
        <dbReference type="ARBA" id="ARBA00022729"/>
    </source>
</evidence>
<dbReference type="GO" id="GO:0005615">
    <property type="term" value="C:extracellular space"/>
    <property type="evidence" value="ECO:0007669"/>
    <property type="project" value="TreeGrafter"/>
</dbReference>
<evidence type="ECO:0000313" key="4">
    <source>
        <dbReference type="Proteomes" id="UP001381693"/>
    </source>
</evidence>
<dbReference type="GO" id="GO:0045597">
    <property type="term" value="P:positive regulation of cell differentiation"/>
    <property type="evidence" value="ECO:0007669"/>
    <property type="project" value="TreeGrafter"/>
</dbReference>
<dbReference type="GO" id="GO:0007165">
    <property type="term" value="P:signal transduction"/>
    <property type="evidence" value="ECO:0007669"/>
    <property type="project" value="InterPro"/>
</dbReference>
<gene>
    <name evidence="3" type="primary">CYR61</name>
    <name evidence="3" type="ORF">SK128_023511</name>
</gene>
<protein>
    <submittedName>
        <fullName evidence="3">Protein cyr61</fullName>
    </submittedName>
</protein>
<comment type="caution">
    <text evidence="3">The sequence shown here is derived from an EMBL/GenBank/DDBJ whole genome shotgun (WGS) entry which is preliminary data.</text>
</comment>
<dbReference type="GO" id="GO:0005178">
    <property type="term" value="F:integrin binding"/>
    <property type="evidence" value="ECO:0007669"/>
    <property type="project" value="TreeGrafter"/>
</dbReference>
<keyword evidence="1" id="KW-0732">Signal</keyword>
<accession>A0AAN8WT49</accession>
<sequence>MVGPPVCDRQSGPWSECSSSSCGVGVSIRWSTDNSQCQPVNQTRLCQVRACKKEGQEDQLSFVPSSKALTKKHHIRRGHTCKATLRHMQSVRLRAGWCISEKRYRPKMCADCTGRCCRIHTSTTITVAFLCPLHANTDLLAAAKKRRKMPYKPDYDSYKTNMHDLSYSSGIQDTSYRSGTRDVSSYDNYELDELQPPSFDRLQYPEPVKNFQTLDLGYDDDNDDFHNRVKKSTHYDDDTLVDYFQNDPNRSDNLLEDAPPFEIDNLTVEDDIEFNQIKNDNYETVHHKVQWIIRCKCQTTCDSQNNPNAQGKPRPPT</sequence>
<reference evidence="3 4" key="1">
    <citation type="submission" date="2023-11" db="EMBL/GenBank/DDBJ databases">
        <title>Halocaridina rubra genome assembly.</title>
        <authorList>
            <person name="Smith C."/>
        </authorList>
    </citation>
    <scope>NUCLEOTIDE SEQUENCE [LARGE SCALE GENOMIC DNA]</scope>
    <source>
        <strain evidence="3">EP-1</strain>
        <tissue evidence="3">Whole</tissue>
    </source>
</reference>
<dbReference type="GO" id="GO:0031012">
    <property type="term" value="C:extracellular matrix"/>
    <property type="evidence" value="ECO:0007669"/>
    <property type="project" value="TreeGrafter"/>
</dbReference>
<dbReference type="PANTHER" id="PTHR11348">
    <property type="entry name" value="CONNECTIVE TISSUE GROWTH FACTOR-RELATED"/>
    <property type="match status" value="1"/>
</dbReference>
<name>A0AAN8WT49_HALRR</name>
<dbReference type="InterPro" id="IPR043973">
    <property type="entry name" value="TSP1_CCN"/>
</dbReference>
<evidence type="ECO:0000259" key="2">
    <source>
        <dbReference type="Pfam" id="PF19035"/>
    </source>
</evidence>
<organism evidence="3 4">
    <name type="scientific">Halocaridina rubra</name>
    <name type="common">Hawaiian red shrimp</name>
    <dbReference type="NCBI Taxonomy" id="373956"/>
    <lineage>
        <taxon>Eukaryota</taxon>
        <taxon>Metazoa</taxon>
        <taxon>Ecdysozoa</taxon>
        <taxon>Arthropoda</taxon>
        <taxon>Crustacea</taxon>
        <taxon>Multicrustacea</taxon>
        <taxon>Malacostraca</taxon>
        <taxon>Eumalacostraca</taxon>
        <taxon>Eucarida</taxon>
        <taxon>Decapoda</taxon>
        <taxon>Pleocyemata</taxon>
        <taxon>Caridea</taxon>
        <taxon>Atyoidea</taxon>
        <taxon>Atyidae</taxon>
        <taxon>Halocaridina</taxon>
    </lineage>
</organism>
<dbReference type="Proteomes" id="UP001381693">
    <property type="component" value="Unassembled WGS sequence"/>
</dbReference>
<proteinExistence type="predicted"/>
<keyword evidence="4" id="KW-1185">Reference proteome</keyword>